<dbReference type="PROSITE" id="PS50056">
    <property type="entry name" value="TYR_PHOSPHATASE_2"/>
    <property type="match status" value="1"/>
</dbReference>
<evidence type="ECO:0000259" key="6">
    <source>
        <dbReference type="PROSITE" id="PS50054"/>
    </source>
</evidence>
<accession>A0A1W4X725</accession>
<feature type="domain" description="Tyrosine specific protein phosphatases" evidence="7">
    <location>
        <begin position="303"/>
        <end position="361"/>
    </location>
</feature>
<dbReference type="PROSITE" id="PS00383">
    <property type="entry name" value="TYR_PHOSPHATASE_1"/>
    <property type="match status" value="1"/>
</dbReference>
<keyword evidence="9" id="KW-1185">Reference proteome</keyword>
<dbReference type="PANTHER" id="PTHR10159:SF528">
    <property type="entry name" value="PUCKERED, ISOFORM A"/>
    <property type="match status" value="1"/>
</dbReference>
<protein>
    <recommendedName>
        <fullName evidence="2">protein-tyrosine-phosphatase</fullName>
        <ecNumber evidence="2">3.1.3.48</ecNumber>
    </recommendedName>
</protein>
<dbReference type="RefSeq" id="XP_018328637.1">
    <property type="nucleotide sequence ID" value="XM_018473135.2"/>
</dbReference>
<feature type="compositionally biased region" description="Polar residues" evidence="5">
    <location>
        <begin position="23"/>
        <end position="36"/>
    </location>
</feature>
<dbReference type="SUPFAM" id="SSF52821">
    <property type="entry name" value="Rhodanese/Cell cycle control phosphatase"/>
    <property type="match status" value="1"/>
</dbReference>
<organism evidence="9 10">
    <name type="scientific">Agrilus planipennis</name>
    <name type="common">Emerald ash borer</name>
    <name type="synonym">Agrilus marcopoli</name>
    <dbReference type="NCBI Taxonomy" id="224129"/>
    <lineage>
        <taxon>Eukaryota</taxon>
        <taxon>Metazoa</taxon>
        <taxon>Ecdysozoa</taxon>
        <taxon>Arthropoda</taxon>
        <taxon>Hexapoda</taxon>
        <taxon>Insecta</taxon>
        <taxon>Pterygota</taxon>
        <taxon>Neoptera</taxon>
        <taxon>Endopterygota</taxon>
        <taxon>Coleoptera</taxon>
        <taxon>Polyphaga</taxon>
        <taxon>Elateriformia</taxon>
        <taxon>Buprestoidea</taxon>
        <taxon>Buprestidae</taxon>
        <taxon>Agrilinae</taxon>
        <taxon>Agrilus</taxon>
    </lineage>
</organism>
<dbReference type="PROSITE" id="PS50054">
    <property type="entry name" value="TYR_PHOSPHATASE_DUAL"/>
    <property type="match status" value="1"/>
</dbReference>
<evidence type="ECO:0000256" key="3">
    <source>
        <dbReference type="ARBA" id="ARBA00022801"/>
    </source>
</evidence>
<keyword evidence="3" id="KW-0378">Hydrolase</keyword>
<gene>
    <name evidence="10" type="primary">LOC108739292</name>
</gene>
<dbReference type="PROSITE" id="PS50206">
    <property type="entry name" value="RHODANESE_3"/>
    <property type="match status" value="1"/>
</dbReference>
<evidence type="ECO:0000259" key="8">
    <source>
        <dbReference type="PROSITE" id="PS50206"/>
    </source>
</evidence>
<evidence type="ECO:0000256" key="4">
    <source>
        <dbReference type="ARBA" id="ARBA00022912"/>
    </source>
</evidence>
<dbReference type="CTD" id="40958"/>
<proteinExistence type="inferred from homology"/>
<dbReference type="KEGG" id="apln:108739292"/>
<dbReference type="InterPro" id="IPR029021">
    <property type="entry name" value="Prot-tyrosine_phosphatase-like"/>
</dbReference>
<dbReference type="InterPro" id="IPR020422">
    <property type="entry name" value="TYR_PHOSPHATASE_DUAL_dom"/>
</dbReference>
<dbReference type="GO" id="GO:0008330">
    <property type="term" value="F:protein tyrosine/threonine phosphatase activity"/>
    <property type="evidence" value="ECO:0007669"/>
    <property type="project" value="TreeGrafter"/>
</dbReference>
<evidence type="ECO:0000256" key="1">
    <source>
        <dbReference type="ARBA" id="ARBA00008601"/>
    </source>
</evidence>
<sequence length="410" mass="45645">MSAVCLELSTGRPREGLKLPLNRSLSEPGPSTSNHHQFQLFLQPAKRCKLEISSVSLPTSPCAESATLQRALVLKRVGILDPDGLRAKIDNVKPGPRSFLILDCRPFISYNMSHITGAINVNCSDRFNRRRLQQGKATLADLAVTREGKEMLKKRTYKEVVVYDDCTADKERVTMAHPLLLVLSSLMEDNRDPFLLLGGHKEFHRKHKEFCESTLVNGLSSRGIPSSASCPALADIDNHPASRVLPFLYLGNSRDAADLSCLKDLGTTCVLNVTSQLPGYHEKCGITYKQIPASDSGQQNLKQYFEEAFEFIEEARKKGTRVLVHCQAGVSRSATIAIAYIMKYKHLSMIEAYKLVKAVRPIISPNLNFMGQLMELEQSLRGGDPEYKSQCHPCRWSQQPSDEISHGCSV</sequence>
<dbReference type="FunFam" id="3.90.190.10:FF:000028">
    <property type="entry name" value="Dual specificity phosphatase 10"/>
    <property type="match status" value="1"/>
</dbReference>
<dbReference type="GO" id="GO:0043409">
    <property type="term" value="P:negative regulation of MAPK cascade"/>
    <property type="evidence" value="ECO:0007669"/>
    <property type="project" value="TreeGrafter"/>
</dbReference>
<evidence type="ECO:0000313" key="9">
    <source>
        <dbReference type="Proteomes" id="UP000192223"/>
    </source>
</evidence>
<comment type="similarity">
    <text evidence="1">Belongs to the protein-tyrosine phosphatase family. Non-receptor class dual specificity subfamily.</text>
</comment>
<name>A0A1W4X725_AGRPL</name>
<evidence type="ECO:0000256" key="5">
    <source>
        <dbReference type="SAM" id="MobiDB-lite"/>
    </source>
</evidence>
<dbReference type="InterPro" id="IPR008343">
    <property type="entry name" value="MKP"/>
</dbReference>
<feature type="domain" description="Rhodanese" evidence="8">
    <location>
        <begin position="95"/>
        <end position="212"/>
    </location>
</feature>
<dbReference type="InParanoid" id="A0A1W4X725"/>
<dbReference type="InterPro" id="IPR036873">
    <property type="entry name" value="Rhodanese-like_dom_sf"/>
</dbReference>
<dbReference type="EC" id="3.1.3.48" evidence="2"/>
<dbReference type="SMART" id="SM00195">
    <property type="entry name" value="DSPc"/>
    <property type="match status" value="1"/>
</dbReference>
<dbReference type="InterPro" id="IPR001763">
    <property type="entry name" value="Rhodanese-like_dom"/>
</dbReference>
<dbReference type="Gene3D" id="3.90.190.10">
    <property type="entry name" value="Protein tyrosine phosphatase superfamily"/>
    <property type="match status" value="1"/>
</dbReference>
<dbReference type="STRING" id="224129.A0A1W4X725"/>
<dbReference type="InterPro" id="IPR000340">
    <property type="entry name" value="Dual-sp_phosphatase_cat-dom"/>
</dbReference>
<dbReference type="SUPFAM" id="SSF52799">
    <property type="entry name" value="(Phosphotyrosine protein) phosphatases II"/>
    <property type="match status" value="1"/>
</dbReference>
<evidence type="ECO:0000313" key="10">
    <source>
        <dbReference type="RefSeq" id="XP_018328637.1"/>
    </source>
</evidence>
<dbReference type="PANTHER" id="PTHR10159">
    <property type="entry name" value="DUAL SPECIFICITY PROTEIN PHOSPHATASE"/>
    <property type="match status" value="1"/>
</dbReference>
<reference evidence="10" key="1">
    <citation type="submission" date="2025-08" db="UniProtKB">
        <authorList>
            <consortium name="RefSeq"/>
        </authorList>
    </citation>
    <scope>IDENTIFICATION</scope>
    <source>
        <tissue evidence="10">Entire body</tissue>
    </source>
</reference>
<dbReference type="InterPro" id="IPR016130">
    <property type="entry name" value="Tyr_Pase_AS"/>
</dbReference>
<dbReference type="OrthoDB" id="426001at2759"/>
<dbReference type="GO" id="GO:0005829">
    <property type="term" value="C:cytosol"/>
    <property type="evidence" value="ECO:0007669"/>
    <property type="project" value="TreeGrafter"/>
</dbReference>
<dbReference type="GO" id="GO:0017017">
    <property type="term" value="F:MAP kinase tyrosine/serine/threonine phosphatase activity"/>
    <property type="evidence" value="ECO:0007669"/>
    <property type="project" value="InterPro"/>
</dbReference>
<dbReference type="PRINTS" id="PR01764">
    <property type="entry name" value="MAPKPHPHTASE"/>
</dbReference>
<dbReference type="SMART" id="SM00450">
    <property type="entry name" value="RHOD"/>
    <property type="match status" value="1"/>
</dbReference>
<keyword evidence="4" id="KW-0904">Protein phosphatase</keyword>
<dbReference type="Gene3D" id="3.40.250.10">
    <property type="entry name" value="Rhodanese-like domain"/>
    <property type="match status" value="1"/>
</dbReference>
<evidence type="ECO:0000259" key="7">
    <source>
        <dbReference type="PROSITE" id="PS50056"/>
    </source>
</evidence>
<dbReference type="PRINTS" id="PR01908">
    <property type="entry name" value="ADSPHPHTASE"/>
</dbReference>
<dbReference type="CDD" id="cd01446">
    <property type="entry name" value="DSP_MapKP"/>
    <property type="match status" value="1"/>
</dbReference>
<feature type="domain" description="Tyrosine-protein phosphatase" evidence="6">
    <location>
        <begin position="239"/>
        <end position="382"/>
    </location>
</feature>
<dbReference type="Pfam" id="PF00581">
    <property type="entry name" value="Rhodanese"/>
    <property type="match status" value="1"/>
</dbReference>
<dbReference type="InterPro" id="IPR000387">
    <property type="entry name" value="Tyr_Pase_dom"/>
</dbReference>
<dbReference type="Pfam" id="PF00782">
    <property type="entry name" value="DSPc"/>
    <property type="match status" value="1"/>
</dbReference>
<feature type="region of interest" description="Disordered" evidence="5">
    <location>
        <begin position="17"/>
        <end position="36"/>
    </location>
</feature>
<dbReference type="GeneID" id="108739292"/>
<evidence type="ECO:0000256" key="2">
    <source>
        <dbReference type="ARBA" id="ARBA00013064"/>
    </source>
</evidence>
<dbReference type="Proteomes" id="UP000192223">
    <property type="component" value="Unplaced"/>
</dbReference>
<dbReference type="AlphaFoldDB" id="A0A1W4X725"/>
<dbReference type="GO" id="GO:0033550">
    <property type="term" value="F:MAP kinase tyrosine phosphatase activity"/>
    <property type="evidence" value="ECO:0007669"/>
    <property type="project" value="TreeGrafter"/>
</dbReference>